<keyword evidence="8" id="KW-1185">Reference proteome</keyword>
<dbReference type="CDD" id="cd15760">
    <property type="entry name" value="FYVE_scVPS27p_like"/>
    <property type="match status" value="1"/>
</dbReference>
<dbReference type="SUPFAM" id="SSF57903">
    <property type="entry name" value="FYVE/PHD zinc finger"/>
    <property type="match status" value="1"/>
</dbReference>
<comment type="caution">
    <text evidence="7">The sequence shown here is derived from an EMBL/GenBank/DDBJ whole genome shotgun (WGS) entry which is preliminary data.</text>
</comment>
<evidence type="ECO:0000313" key="7">
    <source>
        <dbReference type="EMBL" id="OXV09410.1"/>
    </source>
</evidence>
<feature type="region of interest" description="Disordered" evidence="5">
    <location>
        <begin position="29"/>
        <end position="56"/>
    </location>
</feature>
<evidence type="ECO:0000259" key="6">
    <source>
        <dbReference type="PROSITE" id="PS50178"/>
    </source>
</evidence>
<feature type="region of interest" description="Disordered" evidence="5">
    <location>
        <begin position="143"/>
        <end position="163"/>
    </location>
</feature>
<dbReference type="SMART" id="SM00064">
    <property type="entry name" value="FYVE"/>
    <property type="match status" value="1"/>
</dbReference>
<accession>A0A232LZ17</accession>
<evidence type="ECO:0000256" key="4">
    <source>
        <dbReference type="PROSITE-ProRule" id="PRU00091"/>
    </source>
</evidence>
<feature type="compositionally biased region" description="Basic and acidic residues" evidence="5">
    <location>
        <begin position="143"/>
        <end position="159"/>
    </location>
</feature>
<keyword evidence="3" id="KW-0862">Zinc</keyword>
<protein>
    <recommendedName>
        <fullName evidence="6">FYVE-type domain-containing protein</fullName>
    </recommendedName>
</protein>
<dbReference type="InterPro" id="IPR013083">
    <property type="entry name" value="Znf_RING/FYVE/PHD"/>
</dbReference>
<feature type="region of interest" description="Disordered" evidence="5">
    <location>
        <begin position="83"/>
        <end position="112"/>
    </location>
</feature>
<dbReference type="InterPro" id="IPR000306">
    <property type="entry name" value="Znf_FYVE"/>
</dbReference>
<dbReference type="PANTHER" id="PTHR23164:SF30">
    <property type="entry name" value="EARLY ENDOSOME ANTIGEN 1"/>
    <property type="match status" value="1"/>
</dbReference>
<feature type="compositionally biased region" description="Low complexity" evidence="5">
    <location>
        <begin position="29"/>
        <end position="54"/>
    </location>
</feature>
<dbReference type="GO" id="GO:0008270">
    <property type="term" value="F:zinc ion binding"/>
    <property type="evidence" value="ECO:0007669"/>
    <property type="project" value="UniProtKB-KW"/>
</dbReference>
<dbReference type="EMBL" id="NPHW01003552">
    <property type="protein sequence ID" value="OXV09410.1"/>
    <property type="molecule type" value="Genomic_DNA"/>
</dbReference>
<keyword evidence="2 4" id="KW-0863">Zinc-finger</keyword>
<dbReference type="PANTHER" id="PTHR23164">
    <property type="entry name" value="EARLY ENDOSOME ANTIGEN 1"/>
    <property type="match status" value="1"/>
</dbReference>
<dbReference type="Proteomes" id="UP000243515">
    <property type="component" value="Unassembled WGS sequence"/>
</dbReference>
<keyword evidence="1" id="KW-0479">Metal-binding</keyword>
<evidence type="ECO:0000256" key="5">
    <source>
        <dbReference type="SAM" id="MobiDB-lite"/>
    </source>
</evidence>
<dbReference type="AlphaFoldDB" id="A0A232LZ17"/>
<dbReference type="PROSITE" id="PS50178">
    <property type="entry name" value="ZF_FYVE"/>
    <property type="match status" value="1"/>
</dbReference>
<gene>
    <name evidence="7" type="ORF">Egran_02827</name>
</gene>
<evidence type="ECO:0000313" key="8">
    <source>
        <dbReference type="Proteomes" id="UP000243515"/>
    </source>
</evidence>
<organism evidence="7 8">
    <name type="scientific">Elaphomyces granulatus</name>
    <dbReference type="NCBI Taxonomy" id="519963"/>
    <lineage>
        <taxon>Eukaryota</taxon>
        <taxon>Fungi</taxon>
        <taxon>Dikarya</taxon>
        <taxon>Ascomycota</taxon>
        <taxon>Pezizomycotina</taxon>
        <taxon>Eurotiomycetes</taxon>
        <taxon>Eurotiomycetidae</taxon>
        <taxon>Eurotiales</taxon>
        <taxon>Elaphomycetaceae</taxon>
        <taxon>Elaphomyces</taxon>
    </lineage>
</organism>
<dbReference type="Pfam" id="PF01363">
    <property type="entry name" value="FYVE"/>
    <property type="match status" value="1"/>
</dbReference>
<dbReference type="Gene3D" id="3.30.40.10">
    <property type="entry name" value="Zinc/RING finger domain, C3HC4 (zinc finger)"/>
    <property type="match status" value="1"/>
</dbReference>
<evidence type="ECO:0000256" key="2">
    <source>
        <dbReference type="ARBA" id="ARBA00022771"/>
    </source>
</evidence>
<evidence type="ECO:0000256" key="3">
    <source>
        <dbReference type="ARBA" id="ARBA00022833"/>
    </source>
</evidence>
<dbReference type="OrthoDB" id="10018316at2759"/>
<feature type="compositionally biased region" description="Polar residues" evidence="5">
    <location>
        <begin position="271"/>
        <end position="292"/>
    </location>
</feature>
<reference evidence="7 8" key="1">
    <citation type="journal article" date="2015" name="Environ. Microbiol.">
        <title>Metagenome sequence of Elaphomyces granulatus from sporocarp tissue reveals Ascomycota ectomycorrhizal fingerprints of genome expansion and a Proteobacteria-rich microbiome.</title>
        <authorList>
            <person name="Quandt C.A."/>
            <person name="Kohler A."/>
            <person name="Hesse C.N."/>
            <person name="Sharpton T.J."/>
            <person name="Martin F."/>
            <person name="Spatafora J.W."/>
        </authorList>
    </citation>
    <scope>NUCLEOTIDE SEQUENCE [LARGE SCALE GENOMIC DNA]</scope>
    <source>
        <strain evidence="7 8">OSC145934</strain>
    </source>
</reference>
<feature type="domain" description="FYVE-type" evidence="6">
    <location>
        <begin position="171"/>
        <end position="226"/>
    </location>
</feature>
<dbReference type="InterPro" id="IPR017455">
    <property type="entry name" value="Znf_FYVE-rel"/>
</dbReference>
<proteinExistence type="predicted"/>
<feature type="region of interest" description="Disordered" evidence="5">
    <location>
        <begin position="267"/>
        <end position="292"/>
    </location>
</feature>
<dbReference type="InterPro" id="IPR011011">
    <property type="entry name" value="Znf_FYVE_PHD"/>
</dbReference>
<sequence length="292" mass="32106">MEAHTTSPTQMLSTTTAITTATSTAASSQISIYGHPSPANSATATPTNNSPTSPRMTTAALHQFPLQSRQLRKPKSPLYVPAVLRPTERTHKPSPLTPPRSVHGSLDSLNDGDTSMLIRRQSTADSTKSGISKLAEDEWMKGEDLGDVTGDPKRDHWKADSASPNCDSPTCRSSFGLFLRRHHCRHCGHVFCSSHTSYVVPLDQNARFHPDGVLSRACDLCWTAYLRWEDSRTARLNKIQRMLDAQSQGIIAGLNIDPTAHPIEIWDHSPDGNQPAESVASNSPRDWNWSTF</sequence>
<name>A0A232LZ17_9EURO</name>
<evidence type="ECO:0000256" key="1">
    <source>
        <dbReference type="ARBA" id="ARBA00022723"/>
    </source>
</evidence>